<dbReference type="InterPro" id="IPR013154">
    <property type="entry name" value="ADH-like_N"/>
</dbReference>
<evidence type="ECO:0000256" key="4">
    <source>
        <dbReference type="ARBA" id="ARBA00023002"/>
    </source>
</evidence>
<feature type="domain" description="Alcohol dehydrogenase-like N-terminal" evidence="7">
    <location>
        <begin position="24"/>
        <end position="142"/>
    </location>
</feature>
<comment type="similarity">
    <text evidence="5">Belongs to the zinc-containing alcohol dehydrogenase family.</text>
</comment>
<evidence type="ECO:0000256" key="1">
    <source>
        <dbReference type="ARBA" id="ARBA00001947"/>
    </source>
</evidence>
<feature type="domain" description="Alcohol dehydrogenase-like C-terminal" evidence="6">
    <location>
        <begin position="181"/>
        <end position="308"/>
    </location>
</feature>
<dbReference type="Gene3D" id="3.40.50.720">
    <property type="entry name" value="NAD(P)-binding Rossmann-like Domain"/>
    <property type="match status" value="1"/>
</dbReference>
<dbReference type="EMBL" id="FNZI01000010">
    <property type="protein sequence ID" value="SEJ70731.1"/>
    <property type="molecule type" value="Genomic_DNA"/>
</dbReference>
<dbReference type="eggNOG" id="COG1063">
    <property type="taxonomic scope" value="Bacteria"/>
</dbReference>
<name>A0A1H7AYP9_9MICO</name>
<proteinExistence type="inferred from homology"/>
<dbReference type="SUPFAM" id="SSF50129">
    <property type="entry name" value="GroES-like"/>
    <property type="match status" value="1"/>
</dbReference>
<dbReference type="InterPro" id="IPR011032">
    <property type="entry name" value="GroES-like_sf"/>
</dbReference>
<dbReference type="RefSeq" id="WP_042216661.1">
    <property type="nucleotide sequence ID" value="NZ_BBLU01000020.1"/>
</dbReference>
<evidence type="ECO:0000256" key="3">
    <source>
        <dbReference type="ARBA" id="ARBA00022833"/>
    </source>
</evidence>
<evidence type="ECO:0000256" key="5">
    <source>
        <dbReference type="RuleBase" id="RU361277"/>
    </source>
</evidence>
<keyword evidence="9" id="KW-1185">Reference proteome</keyword>
<sequence>MKALRLHGVREAVVEEIAEPAVRPGTVKIKVEHAGICGTDLGLFEQFMFPNEFVHPLFGCPGPHVLGHEFGGRVVELGEGVDGPAVGTLVAVRANRWCGECEACQAGAGNRCVAWGFTGINGGGGGFSSHVVLNADQVFAFPEELGSQIAAMVESTAVAWHATKRVGDVAGKNALVIGAGPVGLAVVMALKARGAETIVVSEPGEARRALAQELGATAVDPRETDPVALMKELTAGTGADVSFDASGVGRITFDTAVNGLRTGGTAVYVAVAHGEFPVDVNAFVMTEKSFTGSFGYTDEDYAETIDAMRAGTIDPRPLISSVIELDDIVEDGIKHLLGEGRNTEMKMLVAP</sequence>
<keyword evidence="2 5" id="KW-0479">Metal-binding</keyword>
<dbReference type="Proteomes" id="UP000183315">
    <property type="component" value="Unassembled WGS sequence"/>
</dbReference>
<evidence type="ECO:0000259" key="7">
    <source>
        <dbReference type="Pfam" id="PF08240"/>
    </source>
</evidence>
<keyword evidence="4" id="KW-0560">Oxidoreductase</keyword>
<reference evidence="9" key="1">
    <citation type="submission" date="2016-10" db="EMBL/GenBank/DDBJ databases">
        <authorList>
            <person name="Varghese N."/>
        </authorList>
    </citation>
    <scope>NUCLEOTIDE SEQUENCE [LARGE SCALE GENOMIC DNA]</scope>
    <source>
        <strain evidence="9">DSM 24868</strain>
    </source>
</reference>
<dbReference type="SUPFAM" id="SSF51735">
    <property type="entry name" value="NAD(P)-binding Rossmann-fold domains"/>
    <property type="match status" value="1"/>
</dbReference>
<dbReference type="InterPro" id="IPR002328">
    <property type="entry name" value="ADH_Zn_CS"/>
</dbReference>
<dbReference type="InterPro" id="IPR036291">
    <property type="entry name" value="NAD(P)-bd_dom_sf"/>
</dbReference>
<evidence type="ECO:0000313" key="9">
    <source>
        <dbReference type="Proteomes" id="UP000183315"/>
    </source>
</evidence>
<dbReference type="GO" id="GO:0016491">
    <property type="term" value="F:oxidoreductase activity"/>
    <property type="evidence" value="ECO:0007669"/>
    <property type="project" value="UniProtKB-KW"/>
</dbReference>
<evidence type="ECO:0008006" key="10">
    <source>
        <dbReference type="Google" id="ProtNLM"/>
    </source>
</evidence>
<organism evidence="8 9">
    <name type="scientific">Demequina mangrovi</name>
    <dbReference type="NCBI Taxonomy" id="1043493"/>
    <lineage>
        <taxon>Bacteria</taxon>
        <taxon>Bacillati</taxon>
        <taxon>Actinomycetota</taxon>
        <taxon>Actinomycetes</taxon>
        <taxon>Micrococcales</taxon>
        <taxon>Demequinaceae</taxon>
        <taxon>Demequina</taxon>
    </lineage>
</organism>
<evidence type="ECO:0000259" key="6">
    <source>
        <dbReference type="Pfam" id="PF00107"/>
    </source>
</evidence>
<comment type="cofactor">
    <cofactor evidence="1 5">
        <name>Zn(2+)</name>
        <dbReference type="ChEBI" id="CHEBI:29105"/>
    </cofactor>
</comment>
<dbReference type="AlphaFoldDB" id="A0A1H7AYP9"/>
<dbReference type="InterPro" id="IPR050129">
    <property type="entry name" value="Zn_alcohol_dh"/>
</dbReference>
<dbReference type="PANTHER" id="PTHR43401:SF2">
    <property type="entry name" value="L-THREONINE 3-DEHYDROGENASE"/>
    <property type="match status" value="1"/>
</dbReference>
<dbReference type="OrthoDB" id="9797931at2"/>
<dbReference type="GO" id="GO:0008270">
    <property type="term" value="F:zinc ion binding"/>
    <property type="evidence" value="ECO:0007669"/>
    <property type="project" value="InterPro"/>
</dbReference>
<keyword evidence="3 5" id="KW-0862">Zinc</keyword>
<protein>
    <recommendedName>
        <fullName evidence="10">(R,R)-butanediol dehydrogenase / meso-butanediol dehydrogenase / diacetyl reductase</fullName>
    </recommendedName>
</protein>
<accession>A0A1H7AYP9</accession>
<dbReference type="STRING" id="1043493.SAMN05421637_2753"/>
<evidence type="ECO:0000256" key="2">
    <source>
        <dbReference type="ARBA" id="ARBA00022723"/>
    </source>
</evidence>
<dbReference type="PANTHER" id="PTHR43401">
    <property type="entry name" value="L-THREONINE 3-DEHYDROGENASE"/>
    <property type="match status" value="1"/>
</dbReference>
<dbReference type="Pfam" id="PF00107">
    <property type="entry name" value="ADH_zinc_N"/>
    <property type="match status" value="1"/>
</dbReference>
<evidence type="ECO:0000313" key="8">
    <source>
        <dbReference type="EMBL" id="SEJ70731.1"/>
    </source>
</evidence>
<dbReference type="PROSITE" id="PS00059">
    <property type="entry name" value="ADH_ZINC"/>
    <property type="match status" value="1"/>
</dbReference>
<gene>
    <name evidence="8" type="ORF">SAMN05421637_2753</name>
</gene>
<dbReference type="InterPro" id="IPR013149">
    <property type="entry name" value="ADH-like_C"/>
</dbReference>
<dbReference type="Gene3D" id="3.90.180.10">
    <property type="entry name" value="Medium-chain alcohol dehydrogenases, catalytic domain"/>
    <property type="match status" value="1"/>
</dbReference>
<dbReference type="Pfam" id="PF08240">
    <property type="entry name" value="ADH_N"/>
    <property type="match status" value="1"/>
</dbReference>